<dbReference type="Pfam" id="PF00072">
    <property type="entry name" value="Response_reg"/>
    <property type="match status" value="1"/>
</dbReference>
<dbReference type="OrthoDB" id="1646880at2"/>
<dbReference type="SUPFAM" id="SSF52172">
    <property type="entry name" value="CheY-like"/>
    <property type="match status" value="1"/>
</dbReference>
<gene>
    <name evidence="4" type="ORF">CCY01nite_44410</name>
</gene>
<dbReference type="PANTHER" id="PTHR37299">
    <property type="entry name" value="TRANSCRIPTIONAL REGULATOR-RELATED"/>
    <property type="match status" value="1"/>
</dbReference>
<organism evidence="4 5">
    <name type="scientific">Chitinophaga cymbidii</name>
    <dbReference type="NCBI Taxonomy" id="1096750"/>
    <lineage>
        <taxon>Bacteria</taxon>
        <taxon>Pseudomonadati</taxon>
        <taxon>Bacteroidota</taxon>
        <taxon>Chitinophagia</taxon>
        <taxon>Chitinophagales</taxon>
        <taxon>Chitinophagaceae</taxon>
        <taxon>Chitinophaga</taxon>
    </lineage>
</organism>
<keyword evidence="4" id="KW-0238">DNA-binding</keyword>
<dbReference type="InterPro" id="IPR001789">
    <property type="entry name" value="Sig_transdc_resp-reg_receiver"/>
</dbReference>
<dbReference type="SMART" id="SM00850">
    <property type="entry name" value="LytTR"/>
    <property type="match status" value="1"/>
</dbReference>
<feature type="modified residue" description="4-aspartylphosphate" evidence="1">
    <location>
        <position position="56"/>
    </location>
</feature>
<dbReference type="PANTHER" id="PTHR37299:SF1">
    <property type="entry name" value="STAGE 0 SPORULATION PROTEIN A HOMOLOG"/>
    <property type="match status" value="1"/>
</dbReference>
<dbReference type="InterPro" id="IPR007492">
    <property type="entry name" value="LytTR_DNA-bd_dom"/>
</dbReference>
<dbReference type="AlphaFoldDB" id="A0A512RR47"/>
<accession>A0A512RR47</accession>
<name>A0A512RR47_9BACT</name>
<protein>
    <submittedName>
        <fullName evidence="4">DNA-binding response regulator</fullName>
    </submittedName>
</protein>
<dbReference type="PROSITE" id="PS50930">
    <property type="entry name" value="HTH_LYTTR"/>
    <property type="match status" value="1"/>
</dbReference>
<dbReference type="Gene3D" id="3.40.50.2300">
    <property type="match status" value="1"/>
</dbReference>
<dbReference type="Proteomes" id="UP000321436">
    <property type="component" value="Unassembled WGS sequence"/>
</dbReference>
<feature type="domain" description="Response regulatory" evidence="2">
    <location>
        <begin position="3"/>
        <end position="117"/>
    </location>
</feature>
<dbReference type="PROSITE" id="PS50110">
    <property type="entry name" value="RESPONSE_REGULATORY"/>
    <property type="match status" value="1"/>
</dbReference>
<dbReference type="GO" id="GO:0000156">
    <property type="term" value="F:phosphorelay response regulator activity"/>
    <property type="evidence" value="ECO:0007669"/>
    <property type="project" value="InterPro"/>
</dbReference>
<keyword evidence="1" id="KW-0597">Phosphoprotein</keyword>
<dbReference type="SMART" id="SM00448">
    <property type="entry name" value="REC"/>
    <property type="match status" value="1"/>
</dbReference>
<keyword evidence="5" id="KW-1185">Reference proteome</keyword>
<dbReference type="InterPro" id="IPR011006">
    <property type="entry name" value="CheY-like_superfamily"/>
</dbReference>
<dbReference type="EMBL" id="BKAU01000005">
    <property type="protein sequence ID" value="GEP98181.1"/>
    <property type="molecule type" value="Genomic_DNA"/>
</dbReference>
<sequence length="248" mass="28153">MIDAIIIDDEMHCIERLQNLLKTHCAEKVRLLDACTDMDEGLQSIRRHNPGLLFLDVQLNGGTGFDLLQNIDLANIRVIFTTAFEQYAITAFRFSAIDYLLKPVGADELVQSVDKTIHHLAQATAARQYEALFFNLQAGVSAKRICLPTQQGMEFVDTADIVRCEASGNYTILYLSDAQKIIVSRTMKTFEELLERYGFFRLHHAHLVNLAYVRKYNKGKGGYVVMADGTEIEVATRRKEAFLKRVME</sequence>
<comment type="caution">
    <text evidence="4">The sequence shown here is derived from an EMBL/GenBank/DDBJ whole genome shotgun (WGS) entry which is preliminary data.</text>
</comment>
<evidence type="ECO:0000259" key="3">
    <source>
        <dbReference type="PROSITE" id="PS50930"/>
    </source>
</evidence>
<dbReference type="RefSeq" id="WP_146866456.1">
    <property type="nucleotide sequence ID" value="NZ_BKAU01000005.1"/>
</dbReference>
<evidence type="ECO:0000259" key="2">
    <source>
        <dbReference type="PROSITE" id="PS50110"/>
    </source>
</evidence>
<reference evidence="4 5" key="1">
    <citation type="submission" date="2019-07" db="EMBL/GenBank/DDBJ databases">
        <title>Whole genome shotgun sequence of Chitinophaga cymbidii NBRC 109752.</title>
        <authorList>
            <person name="Hosoyama A."/>
            <person name="Uohara A."/>
            <person name="Ohji S."/>
            <person name="Ichikawa N."/>
        </authorList>
    </citation>
    <scope>NUCLEOTIDE SEQUENCE [LARGE SCALE GENOMIC DNA]</scope>
    <source>
        <strain evidence="4 5">NBRC 109752</strain>
    </source>
</reference>
<dbReference type="InterPro" id="IPR046947">
    <property type="entry name" value="LytR-like"/>
</dbReference>
<feature type="domain" description="HTH LytTR-type" evidence="3">
    <location>
        <begin position="145"/>
        <end position="248"/>
    </location>
</feature>
<proteinExistence type="predicted"/>
<evidence type="ECO:0000256" key="1">
    <source>
        <dbReference type="PROSITE-ProRule" id="PRU00169"/>
    </source>
</evidence>
<evidence type="ECO:0000313" key="5">
    <source>
        <dbReference type="Proteomes" id="UP000321436"/>
    </source>
</evidence>
<dbReference type="Pfam" id="PF04397">
    <property type="entry name" value="LytTR"/>
    <property type="match status" value="1"/>
</dbReference>
<dbReference type="Gene3D" id="2.40.50.1020">
    <property type="entry name" value="LytTr DNA-binding domain"/>
    <property type="match status" value="1"/>
</dbReference>
<evidence type="ECO:0000313" key="4">
    <source>
        <dbReference type="EMBL" id="GEP98181.1"/>
    </source>
</evidence>
<dbReference type="GO" id="GO:0003677">
    <property type="term" value="F:DNA binding"/>
    <property type="evidence" value="ECO:0007669"/>
    <property type="project" value="UniProtKB-KW"/>
</dbReference>